<dbReference type="AlphaFoldDB" id="A0A1H2ZCZ2"/>
<evidence type="ECO:0000256" key="9">
    <source>
        <dbReference type="ARBA" id="ARBA00025772"/>
    </source>
</evidence>
<feature type="domain" description="General secretion pathway GspH" evidence="11">
    <location>
        <begin position="48"/>
        <end position="141"/>
    </location>
</feature>
<protein>
    <recommendedName>
        <fullName evidence="2">Type II secretion system protein H</fullName>
    </recommendedName>
    <alternativeName>
        <fullName evidence="10">General secretion pathway protein H</fullName>
    </alternativeName>
</protein>
<organism evidence="12 13">
    <name type="scientific">Thiocapsa roseopersicina</name>
    <dbReference type="NCBI Taxonomy" id="1058"/>
    <lineage>
        <taxon>Bacteria</taxon>
        <taxon>Pseudomonadati</taxon>
        <taxon>Pseudomonadota</taxon>
        <taxon>Gammaproteobacteria</taxon>
        <taxon>Chromatiales</taxon>
        <taxon>Chromatiaceae</taxon>
        <taxon>Thiocapsa</taxon>
    </lineage>
</organism>
<dbReference type="EMBL" id="FNNZ01000015">
    <property type="protein sequence ID" value="SDX15197.1"/>
    <property type="molecule type" value="Genomic_DNA"/>
</dbReference>
<keyword evidence="5" id="KW-0997">Cell inner membrane</keyword>
<sequence>MSPSARRGRRGGFTLVELLVVLAIAALAMSAVPPLFSAAMPGVEMKAAARRTVSSLRLARELAIRQGAEVALIVDVEQHRLELPGHRSLTLPKRLDVTLEAADREMLGEQRGAIRFFPDGSSTGGRIILASDDSGYQVGVVWLTGRIRMAPWSAR</sequence>
<keyword evidence="7" id="KW-1133">Transmembrane helix</keyword>
<gene>
    <name evidence="12" type="ORF">SAMN05421783_11567</name>
</gene>
<evidence type="ECO:0000256" key="5">
    <source>
        <dbReference type="ARBA" id="ARBA00022519"/>
    </source>
</evidence>
<dbReference type="Pfam" id="PF07963">
    <property type="entry name" value="N_methyl"/>
    <property type="match status" value="1"/>
</dbReference>
<evidence type="ECO:0000313" key="13">
    <source>
        <dbReference type="Proteomes" id="UP000198816"/>
    </source>
</evidence>
<dbReference type="PROSITE" id="PS00409">
    <property type="entry name" value="PROKAR_NTER_METHYL"/>
    <property type="match status" value="1"/>
</dbReference>
<dbReference type="InterPro" id="IPR012902">
    <property type="entry name" value="N_methyl_site"/>
</dbReference>
<evidence type="ECO:0000256" key="6">
    <source>
        <dbReference type="ARBA" id="ARBA00022692"/>
    </source>
</evidence>
<comment type="subcellular location">
    <subcellularLocation>
        <location evidence="1">Cell inner membrane</location>
        <topology evidence="1">Single-pass membrane protein</topology>
    </subcellularLocation>
</comment>
<dbReference type="RefSeq" id="WP_093034201.1">
    <property type="nucleotide sequence ID" value="NZ_FNNZ01000015.1"/>
</dbReference>
<keyword evidence="3" id="KW-1003">Cell membrane</keyword>
<keyword evidence="6" id="KW-0812">Transmembrane</keyword>
<dbReference type="OrthoDB" id="8481584at2"/>
<name>A0A1H2ZCZ2_THIRO</name>
<evidence type="ECO:0000259" key="11">
    <source>
        <dbReference type="Pfam" id="PF12019"/>
    </source>
</evidence>
<proteinExistence type="inferred from homology"/>
<keyword evidence="8" id="KW-0472">Membrane</keyword>
<dbReference type="InterPro" id="IPR022346">
    <property type="entry name" value="T2SS_GspH"/>
</dbReference>
<dbReference type="GO" id="GO:0015627">
    <property type="term" value="C:type II protein secretion system complex"/>
    <property type="evidence" value="ECO:0007669"/>
    <property type="project" value="InterPro"/>
</dbReference>
<evidence type="ECO:0000256" key="8">
    <source>
        <dbReference type="ARBA" id="ARBA00023136"/>
    </source>
</evidence>
<evidence type="ECO:0000256" key="4">
    <source>
        <dbReference type="ARBA" id="ARBA00022481"/>
    </source>
</evidence>
<reference evidence="13" key="1">
    <citation type="submission" date="2016-10" db="EMBL/GenBank/DDBJ databases">
        <authorList>
            <person name="Varghese N."/>
            <person name="Submissions S."/>
        </authorList>
    </citation>
    <scope>NUCLEOTIDE SEQUENCE [LARGE SCALE GENOMIC DNA]</scope>
    <source>
        <strain evidence="13">DSM 217</strain>
    </source>
</reference>
<evidence type="ECO:0000256" key="1">
    <source>
        <dbReference type="ARBA" id="ARBA00004377"/>
    </source>
</evidence>
<keyword evidence="13" id="KW-1185">Reference proteome</keyword>
<evidence type="ECO:0000256" key="2">
    <source>
        <dbReference type="ARBA" id="ARBA00021549"/>
    </source>
</evidence>
<dbReference type="STRING" id="1058.SAMN05421783_11567"/>
<dbReference type="GO" id="GO:0015628">
    <property type="term" value="P:protein secretion by the type II secretion system"/>
    <property type="evidence" value="ECO:0007669"/>
    <property type="project" value="InterPro"/>
</dbReference>
<dbReference type="InterPro" id="IPR045584">
    <property type="entry name" value="Pilin-like"/>
</dbReference>
<evidence type="ECO:0000256" key="10">
    <source>
        <dbReference type="ARBA" id="ARBA00030775"/>
    </source>
</evidence>
<dbReference type="NCBIfam" id="TIGR02532">
    <property type="entry name" value="IV_pilin_GFxxxE"/>
    <property type="match status" value="1"/>
</dbReference>
<dbReference type="GO" id="GO:0005886">
    <property type="term" value="C:plasma membrane"/>
    <property type="evidence" value="ECO:0007669"/>
    <property type="project" value="UniProtKB-SubCell"/>
</dbReference>
<dbReference type="Proteomes" id="UP000198816">
    <property type="component" value="Unassembled WGS sequence"/>
</dbReference>
<dbReference type="Gene3D" id="3.55.40.10">
    <property type="entry name" value="minor pseudopilin epsh domain"/>
    <property type="match status" value="1"/>
</dbReference>
<dbReference type="Pfam" id="PF12019">
    <property type="entry name" value="GspH"/>
    <property type="match status" value="1"/>
</dbReference>
<dbReference type="SUPFAM" id="SSF54523">
    <property type="entry name" value="Pili subunits"/>
    <property type="match status" value="1"/>
</dbReference>
<evidence type="ECO:0000256" key="7">
    <source>
        <dbReference type="ARBA" id="ARBA00022989"/>
    </source>
</evidence>
<comment type="similarity">
    <text evidence="9">Belongs to the GSP H family.</text>
</comment>
<evidence type="ECO:0000313" key="12">
    <source>
        <dbReference type="EMBL" id="SDX15197.1"/>
    </source>
</evidence>
<evidence type="ECO:0000256" key="3">
    <source>
        <dbReference type="ARBA" id="ARBA00022475"/>
    </source>
</evidence>
<accession>A0A1H2ZCZ2</accession>
<keyword evidence="4" id="KW-0488">Methylation</keyword>